<feature type="transmembrane region" description="Helical" evidence="1">
    <location>
        <begin position="7"/>
        <end position="27"/>
    </location>
</feature>
<accession>A0A433XQT7</accession>
<dbReference type="AlphaFoldDB" id="A0A433XQT7"/>
<dbReference type="EMBL" id="RZNX01000001">
    <property type="protein sequence ID" value="RUT36406.1"/>
    <property type="molecule type" value="Genomic_DNA"/>
</dbReference>
<feature type="transmembrane region" description="Helical" evidence="1">
    <location>
        <begin position="58"/>
        <end position="77"/>
    </location>
</feature>
<protein>
    <recommendedName>
        <fullName evidence="4">DUF5668 domain-containing protein</fullName>
    </recommendedName>
</protein>
<evidence type="ECO:0008006" key="4">
    <source>
        <dbReference type="Google" id="ProtNLM"/>
    </source>
</evidence>
<comment type="caution">
    <text evidence="2">The sequence shown here is derived from an EMBL/GenBank/DDBJ whole genome shotgun (WGS) entry which is preliminary data.</text>
</comment>
<evidence type="ECO:0000313" key="3">
    <source>
        <dbReference type="Proteomes" id="UP000272464"/>
    </source>
</evidence>
<gene>
    <name evidence="2" type="ORF">EJP77_05365</name>
</gene>
<dbReference type="OrthoDB" id="2695971at2"/>
<evidence type="ECO:0000313" key="2">
    <source>
        <dbReference type="EMBL" id="RUT36406.1"/>
    </source>
</evidence>
<sequence length="164" mass="17797">MSENNKLVTGIFILAAGIVILLGKWGVFSFLGFTLWPLIFLVPGILLHLLFFARRGSAVLLVPGGILTVYGVLFFIFNFSGSGVIAYIWPLFILGIAIGLLEYDMLAFPRPAGVFLIAIILTAITAVIYGITLLSISIIYLIALLLIAGGVWLIAARGRSRRGW</sequence>
<dbReference type="RefSeq" id="WP_127198097.1">
    <property type="nucleotide sequence ID" value="NZ_RZNX01000001.1"/>
</dbReference>
<dbReference type="Proteomes" id="UP000272464">
    <property type="component" value="Unassembled WGS sequence"/>
</dbReference>
<keyword evidence="3" id="KW-1185">Reference proteome</keyword>
<proteinExistence type="predicted"/>
<feature type="transmembrane region" description="Helical" evidence="1">
    <location>
        <begin position="83"/>
        <end position="101"/>
    </location>
</feature>
<feature type="transmembrane region" description="Helical" evidence="1">
    <location>
        <begin position="138"/>
        <end position="156"/>
    </location>
</feature>
<feature type="transmembrane region" description="Helical" evidence="1">
    <location>
        <begin position="33"/>
        <end position="51"/>
    </location>
</feature>
<keyword evidence="1" id="KW-1133">Transmembrane helix</keyword>
<reference evidence="2 3" key="1">
    <citation type="submission" date="2018-12" db="EMBL/GenBank/DDBJ databases">
        <authorList>
            <person name="Sun L."/>
            <person name="Chen Z."/>
        </authorList>
    </citation>
    <scope>NUCLEOTIDE SEQUENCE [LARGE SCALE GENOMIC DNA]</scope>
    <source>
        <strain evidence="2 3">3-5-3</strain>
    </source>
</reference>
<keyword evidence="1" id="KW-0472">Membrane</keyword>
<name>A0A433XQT7_9BACL</name>
<organism evidence="2 3">
    <name type="scientific">Paenibacillus zeisoli</name>
    <dbReference type="NCBI Taxonomy" id="2496267"/>
    <lineage>
        <taxon>Bacteria</taxon>
        <taxon>Bacillati</taxon>
        <taxon>Bacillota</taxon>
        <taxon>Bacilli</taxon>
        <taxon>Bacillales</taxon>
        <taxon>Paenibacillaceae</taxon>
        <taxon>Paenibacillus</taxon>
    </lineage>
</organism>
<feature type="transmembrane region" description="Helical" evidence="1">
    <location>
        <begin position="113"/>
        <end position="132"/>
    </location>
</feature>
<keyword evidence="1" id="KW-0812">Transmembrane</keyword>
<evidence type="ECO:0000256" key="1">
    <source>
        <dbReference type="SAM" id="Phobius"/>
    </source>
</evidence>